<dbReference type="GO" id="GO:0006631">
    <property type="term" value="P:fatty acid metabolic process"/>
    <property type="evidence" value="ECO:0007669"/>
    <property type="project" value="TreeGrafter"/>
</dbReference>
<feature type="domain" description="AMP-dependent synthetase/ligase" evidence="3">
    <location>
        <begin position="11"/>
        <end position="371"/>
    </location>
</feature>
<reference evidence="5 6" key="1">
    <citation type="journal article" date="2016" name="Sci. Rep.">
        <title>Metabolic traits of an uncultured archaeal lineage -MSBL1- from brine pools of the Red Sea.</title>
        <authorList>
            <person name="Mwirichia R."/>
            <person name="Alam I."/>
            <person name="Rashid M."/>
            <person name="Vinu M."/>
            <person name="Ba-Alawi W."/>
            <person name="Anthony Kamau A."/>
            <person name="Kamanda Ngugi D."/>
            <person name="Goker M."/>
            <person name="Klenk H.P."/>
            <person name="Bajic V."/>
            <person name="Stingl U."/>
        </authorList>
    </citation>
    <scope>NUCLEOTIDE SEQUENCE [LARGE SCALE GENOMIC DNA]</scope>
    <source>
        <strain evidence="5">SCGC-AAA259I09</strain>
    </source>
</reference>
<dbReference type="NCBIfam" id="NF004837">
    <property type="entry name" value="PRK06187.1"/>
    <property type="match status" value="1"/>
</dbReference>
<dbReference type="InterPro" id="IPR020845">
    <property type="entry name" value="AMP-binding_CS"/>
</dbReference>
<keyword evidence="2" id="KW-0436">Ligase</keyword>
<dbReference type="Gene3D" id="3.40.50.12780">
    <property type="entry name" value="N-terminal domain of ligase-like"/>
    <property type="match status" value="1"/>
</dbReference>
<feature type="domain" description="AMP-binding enzyme C-terminal" evidence="4">
    <location>
        <begin position="421"/>
        <end position="490"/>
    </location>
</feature>
<dbReference type="PANTHER" id="PTHR43201">
    <property type="entry name" value="ACYL-COA SYNTHETASE"/>
    <property type="match status" value="1"/>
</dbReference>
<sequence length="507" mass="57281">MIQSIGYWPSKWAHLSPDKTAIVEGERRLNFEDFNTRVNCLVNALKNDLKVKKGDRVSILTTNRTEFIESWFAASKLGAILTPLNFRLAEEELAYMFDDTRPRVLIYDNIFREKVEKTNPSSLGVNYIIELNDEEHNEYEKLIKENPDEEPRTEVKITDPCVIPYTGGTTGLPKGAVLTHSNVTFHTLSMIKNTDMTAKDTTLTVLPLFHTGGLNLFTTPTIYQGGTLVLQRKFDPEETLEIIERENISIVFAVPAIFRELAYSSKFDEADLSSIRIFMNGGDYCPPELMEKYHEKNLNFIHSYGLTESSPGVLANRYTDDKAQEKSKEGSVGKPLFYSAVKIVDDKGEEVETGESGELLTKGPHVIEKYWNKPEETQEAFSNGWLHTGDIARRDEEDYYYIEGRKKDMIVSGGENIYLSEVERVLSSHPQVKEAAVIGVPSEKWGEVGMAIIVLEGKEKTTKEEILSYCQGKLAKYKIPKSVKFAESLPVGPAGSVDKKKLREKYA</sequence>
<dbReference type="InterPro" id="IPR045851">
    <property type="entry name" value="AMP-bd_C_sf"/>
</dbReference>
<dbReference type="InterPro" id="IPR042099">
    <property type="entry name" value="ANL_N_sf"/>
</dbReference>
<organism evidence="5 6">
    <name type="scientific">candidate division MSBL1 archaeon SCGC-AAA259I09</name>
    <dbReference type="NCBI Taxonomy" id="1698267"/>
    <lineage>
        <taxon>Archaea</taxon>
        <taxon>Methanobacteriati</taxon>
        <taxon>Methanobacteriota</taxon>
        <taxon>candidate division MSBL1</taxon>
    </lineage>
</organism>
<evidence type="ECO:0000313" key="6">
    <source>
        <dbReference type="Proteomes" id="UP000070463"/>
    </source>
</evidence>
<dbReference type="Proteomes" id="UP000070463">
    <property type="component" value="Unassembled WGS sequence"/>
</dbReference>
<proteinExistence type="inferred from homology"/>
<evidence type="ECO:0000256" key="1">
    <source>
        <dbReference type="ARBA" id="ARBA00006432"/>
    </source>
</evidence>
<dbReference type="AlphaFoldDB" id="A0A133UQ47"/>
<protein>
    <recommendedName>
        <fullName evidence="7">Long-chain fatty acid--CoA ligase</fullName>
    </recommendedName>
</protein>
<dbReference type="CDD" id="cd17631">
    <property type="entry name" value="FACL_FadD13-like"/>
    <property type="match status" value="1"/>
</dbReference>
<comment type="similarity">
    <text evidence="1">Belongs to the ATP-dependent AMP-binding enzyme family.</text>
</comment>
<dbReference type="EMBL" id="LHXR01000092">
    <property type="protein sequence ID" value="KXA96289.1"/>
    <property type="molecule type" value="Genomic_DNA"/>
</dbReference>
<evidence type="ECO:0000256" key="2">
    <source>
        <dbReference type="ARBA" id="ARBA00022598"/>
    </source>
</evidence>
<gene>
    <name evidence="5" type="ORF">AKJ37_05620</name>
</gene>
<dbReference type="PROSITE" id="PS00455">
    <property type="entry name" value="AMP_BINDING"/>
    <property type="match status" value="1"/>
</dbReference>
<accession>A0A133UQ47</accession>
<dbReference type="InterPro" id="IPR000873">
    <property type="entry name" value="AMP-dep_synth/lig_dom"/>
</dbReference>
<dbReference type="Pfam" id="PF13193">
    <property type="entry name" value="AMP-binding_C"/>
    <property type="match status" value="1"/>
</dbReference>
<dbReference type="SUPFAM" id="SSF56801">
    <property type="entry name" value="Acetyl-CoA synthetase-like"/>
    <property type="match status" value="1"/>
</dbReference>
<dbReference type="PANTHER" id="PTHR43201:SF5">
    <property type="entry name" value="MEDIUM-CHAIN ACYL-COA LIGASE ACSF2, MITOCHONDRIAL"/>
    <property type="match status" value="1"/>
</dbReference>
<dbReference type="Gene3D" id="3.30.300.30">
    <property type="match status" value="1"/>
</dbReference>
<evidence type="ECO:0000259" key="3">
    <source>
        <dbReference type="Pfam" id="PF00501"/>
    </source>
</evidence>
<dbReference type="PATRIC" id="fig|1698267.3.peg.1951"/>
<comment type="caution">
    <text evidence="5">The sequence shown here is derived from an EMBL/GenBank/DDBJ whole genome shotgun (WGS) entry which is preliminary data.</text>
</comment>
<dbReference type="GO" id="GO:0031956">
    <property type="term" value="F:medium-chain fatty acid-CoA ligase activity"/>
    <property type="evidence" value="ECO:0007669"/>
    <property type="project" value="TreeGrafter"/>
</dbReference>
<keyword evidence="6" id="KW-1185">Reference proteome</keyword>
<dbReference type="InterPro" id="IPR025110">
    <property type="entry name" value="AMP-bd_C"/>
</dbReference>
<dbReference type="Pfam" id="PF00501">
    <property type="entry name" value="AMP-binding"/>
    <property type="match status" value="1"/>
</dbReference>
<name>A0A133UQ47_9EURY</name>
<evidence type="ECO:0000313" key="5">
    <source>
        <dbReference type="EMBL" id="KXA96289.1"/>
    </source>
</evidence>
<dbReference type="FunFam" id="3.30.300.30:FF:000008">
    <property type="entry name" value="2,3-dihydroxybenzoate-AMP ligase"/>
    <property type="match status" value="1"/>
</dbReference>
<evidence type="ECO:0008006" key="7">
    <source>
        <dbReference type="Google" id="ProtNLM"/>
    </source>
</evidence>
<evidence type="ECO:0000259" key="4">
    <source>
        <dbReference type="Pfam" id="PF13193"/>
    </source>
</evidence>